<gene>
    <name evidence="5" type="ORF">EHS11_10680</name>
</gene>
<dbReference type="PROSITE" id="PS50005">
    <property type="entry name" value="TPR"/>
    <property type="match status" value="1"/>
</dbReference>
<feature type="repeat" description="TPR" evidence="3">
    <location>
        <begin position="507"/>
        <end position="540"/>
    </location>
</feature>
<sequence>MYFKFSRKIWFKEVPVPELCRNTRMFQAINDIRPYFIRFLSILLLVSGTLYGAPPTEEAKETKTCSLLEKGVPEDYLLSRGFQEQVDAFQSAARRKPEEAKKQHEAAVGFFEKFHNCRKEENLEPTYLSAYSIAASYLELGDLSLAMNWSETAYKKFQTPNPPSRESILLKTRVEIRKGELEIASDTLEKDLKDYPYDSDFLYLLGNLNFELKRWTKSALYYTSLWDLIQKRDTNSKYKSTVLKSLGELNYKLDNPKRALFYYLAYLDLARNDTEVIFRVAQINYLLGDFSNTKKYLNWIRESNPREIDASHMLGEIYLLDSRVMAPGYFVALAKEKKIPKEGLISLLDRFLKGEKQGLATELSSFIEKNPGRLAARVAYQESVPSSEKERLYKAMLSTAALAFQYRQYVVSENAFNSAIRFAEKEEGLEGDLPGLFERVSHCEEAMGYPNSAILSVKKAILITKSEEEKNNLKYRLAYLLLNPGIKKYDASLAIGKSLLEKEPKNPAYHYLQGLVYFQKEDYKQSLANFSKAVELEPQNNNYLFYRATVFDKLKNFPKTEADLLASIQTNPENPNAYNYLGYLYAERGIKKEEALSYLKKAVDLEPDNAAYQDSLGWIYFKTNQWKEALLHLHFAEQISVDRDAEDPVIFDHLGDVYLAKKDLVKAGFYWQRALPLTKDDTESSKIKTKLTTVQKELAE</sequence>
<proteinExistence type="predicted"/>
<dbReference type="InterPro" id="IPR019734">
    <property type="entry name" value="TPR_rpt"/>
</dbReference>
<evidence type="ECO:0000256" key="4">
    <source>
        <dbReference type="SAM" id="Phobius"/>
    </source>
</evidence>
<evidence type="ECO:0000313" key="5">
    <source>
        <dbReference type="EMBL" id="TGN10020.1"/>
    </source>
</evidence>
<dbReference type="Gene3D" id="1.25.40.10">
    <property type="entry name" value="Tetratricopeptide repeat domain"/>
    <property type="match status" value="3"/>
</dbReference>
<keyword evidence="2 3" id="KW-0802">TPR repeat</keyword>
<evidence type="ECO:0000256" key="2">
    <source>
        <dbReference type="ARBA" id="ARBA00022803"/>
    </source>
</evidence>
<name>A0A4R9LQB0_9LEPT</name>
<comment type="caution">
    <text evidence="5">The sequence shown here is derived from an EMBL/GenBank/DDBJ whole genome shotgun (WGS) entry which is preliminary data.</text>
</comment>
<dbReference type="SUPFAM" id="SSF48452">
    <property type="entry name" value="TPR-like"/>
    <property type="match status" value="4"/>
</dbReference>
<dbReference type="InterPro" id="IPR011990">
    <property type="entry name" value="TPR-like_helical_dom_sf"/>
</dbReference>
<evidence type="ECO:0000256" key="1">
    <source>
        <dbReference type="ARBA" id="ARBA00022737"/>
    </source>
</evidence>
<keyword evidence="4" id="KW-0812">Transmembrane</keyword>
<dbReference type="AlphaFoldDB" id="A0A4R9LQB0"/>
<dbReference type="SMART" id="SM00028">
    <property type="entry name" value="TPR"/>
    <property type="match status" value="9"/>
</dbReference>
<evidence type="ECO:0000256" key="3">
    <source>
        <dbReference type="PROSITE-ProRule" id="PRU00339"/>
    </source>
</evidence>
<dbReference type="PANTHER" id="PTHR12558:SF13">
    <property type="entry name" value="CELL DIVISION CYCLE PROTEIN 27 HOMOLOG"/>
    <property type="match status" value="1"/>
</dbReference>
<dbReference type="OrthoDB" id="9766710at2"/>
<dbReference type="InterPro" id="IPR013105">
    <property type="entry name" value="TPR_2"/>
</dbReference>
<protein>
    <submittedName>
        <fullName evidence="5">Tetratricopeptide repeat protein</fullName>
    </submittedName>
</protein>
<keyword evidence="6" id="KW-1185">Reference proteome</keyword>
<evidence type="ECO:0000313" key="6">
    <source>
        <dbReference type="Proteomes" id="UP000298264"/>
    </source>
</evidence>
<dbReference type="PANTHER" id="PTHR12558">
    <property type="entry name" value="CELL DIVISION CYCLE 16,23,27"/>
    <property type="match status" value="1"/>
</dbReference>
<reference evidence="5" key="1">
    <citation type="journal article" date="2019" name="PLoS Negl. Trop. Dis.">
        <title>Revisiting the worldwide diversity of Leptospira species in the environment.</title>
        <authorList>
            <person name="Vincent A.T."/>
            <person name="Schiettekatte O."/>
            <person name="Bourhy P."/>
            <person name="Veyrier F.J."/>
            <person name="Picardeau M."/>
        </authorList>
    </citation>
    <scope>NUCLEOTIDE SEQUENCE [LARGE SCALE GENOMIC DNA]</scope>
    <source>
        <strain evidence="5">201400974</strain>
    </source>
</reference>
<dbReference type="Pfam" id="PF13432">
    <property type="entry name" value="TPR_16"/>
    <property type="match status" value="1"/>
</dbReference>
<dbReference type="Pfam" id="PF07719">
    <property type="entry name" value="TPR_2"/>
    <property type="match status" value="1"/>
</dbReference>
<accession>A0A4R9LQB0</accession>
<keyword evidence="1" id="KW-0677">Repeat</keyword>
<keyword evidence="4" id="KW-0472">Membrane</keyword>
<dbReference type="Proteomes" id="UP000298264">
    <property type="component" value="Unassembled WGS sequence"/>
</dbReference>
<dbReference type="PROSITE" id="PS50293">
    <property type="entry name" value="TPR_REGION"/>
    <property type="match status" value="1"/>
</dbReference>
<dbReference type="EMBL" id="RQHV01000049">
    <property type="protein sequence ID" value="TGN10020.1"/>
    <property type="molecule type" value="Genomic_DNA"/>
</dbReference>
<organism evidence="5 6">
    <name type="scientific">Leptospira ilyithenensis</name>
    <dbReference type="NCBI Taxonomy" id="2484901"/>
    <lineage>
        <taxon>Bacteria</taxon>
        <taxon>Pseudomonadati</taxon>
        <taxon>Spirochaetota</taxon>
        <taxon>Spirochaetia</taxon>
        <taxon>Leptospirales</taxon>
        <taxon>Leptospiraceae</taxon>
        <taxon>Leptospira</taxon>
    </lineage>
</organism>
<feature type="transmembrane region" description="Helical" evidence="4">
    <location>
        <begin position="35"/>
        <end position="53"/>
    </location>
</feature>
<keyword evidence="4" id="KW-1133">Transmembrane helix</keyword>